<accession>A0ACC2XHM8</accession>
<organism evidence="1 2">
    <name type="scientific">Naganishia onofrii</name>
    <dbReference type="NCBI Taxonomy" id="1851511"/>
    <lineage>
        <taxon>Eukaryota</taxon>
        <taxon>Fungi</taxon>
        <taxon>Dikarya</taxon>
        <taxon>Basidiomycota</taxon>
        <taxon>Agaricomycotina</taxon>
        <taxon>Tremellomycetes</taxon>
        <taxon>Filobasidiales</taxon>
        <taxon>Filobasidiaceae</taxon>
        <taxon>Naganishia</taxon>
    </lineage>
</organism>
<reference evidence="1" key="1">
    <citation type="submission" date="2023-04" db="EMBL/GenBank/DDBJ databases">
        <title>Draft Genome sequencing of Naganishia species isolated from polar environments using Oxford Nanopore Technology.</title>
        <authorList>
            <person name="Leo P."/>
            <person name="Venkateswaran K."/>
        </authorList>
    </citation>
    <scope>NUCLEOTIDE SEQUENCE</scope>
    <source>
        <strain evidence="1">DBVPG 5303</strain>
    </source>
</reference>
<name>A0ACC2XHM8_9TREE</name>
<dbReference type="EMBL" id="JASBWV010000012">
    <property type="protein sequence ID" value="KAJ9123519.1"/>
    <property type="molecule type" value="Genomic_DNA"/>
</dbReference>
<sequence length="273" mass="30458">MPLGSFTCLCLRRSPMTGALTATHIHSTGIGGLQLLELRGAQAPEGDWFDQATQRLLGSAETMPWGEEITMEITRDSPEGYSGRLNFANANRPMELLSSPTAVQRQKPSLSRISARHLLREDRVLMALTNFHHQLGGMDLDREKVFYLERTERNLYVVRYEGIYQTVSNIVWLARRNANRPMHRAIDWFHGTSGLVMHLLGRMDRGNRMTLSIRRSAAGVFTWNMNISNPDNNNTAGQHGPAAPPTLATNALAEILPPLAEMPIPAPLAELPR</sequence>
<comment type="caution">
    <text evidence="1">The sequence shown here is derived from an EMBL/GenBank/DDBJ whole genome shotgun (WGS) entry which is preliminary data.</text>
</comment>
<gene>
    <name evidence="1" type="ORF">QFC24_003734</name>
</gene>
<proteinExistence type="predicted"/>
<evidence type="ECO:0000313" key="2">
    <source>
        <dbReference type="Proteomes" id="UP001234202"/>
    </source>
</evidence>
<evidence type="ECO:0000313" key="1">
    <source>
        <dbReference type="EMBL" id="KAJ9123519.1"/>
    </source>
</evidence>
<keyword evidence="2" id="KW-1185">Reference proteome</keyword>
<protein>
    <submittedName>
        <fullName evidence="1">Uncharacterized protein</fullName>
    </submittedName>
</protein>
<dbReference type="Proteomes" id="UP001234202">
    <property type="component" value="Unassembled WGS sequence"/>
</dbReference>